<reference evidence="2 3" key="1">
    <citation type="submission" date="2023-06" db="EMBL/GenBank/DDBJ databases">
        <authorList>
            <person name="Feng G."/>
            <person name="Li J."/>
            <person name="Zhu H."/>
        </authorList>
    </citation>
    <scope>NUCLEOTIDE SEQUENCE [LARGE SCALE GENOMIC DNA]</scope>
    <source>
        <strain evidence="2 3">RHCKG28</strain>
    </source>
</reference>
<proteinExistence type="predicted"/>
<gene>
    <name evidence="2" type="ORF">QUG93_10945</name>
</gene>
<dbReference type="EMBL" id="JAUCMN010000007">
    <property type="protein sequence ID" value="MDM7892204.1"/>
    <property type="molecule type" value="Genomic_DNA"/>
</dbReference>
<accession>A0ABT7TSA3</accession>
<dbReference type="InterPro" id="IPR012337">
    <property type="entry name" value="RNaseH-like_sf"/>
</dbReference>
<dbReference type="PROSITE" id="PS50994">
    <property type="entry name" value="INTEGRASE"/>
    <property type="match status" value="1"/>
</dbReference>
<dbReference type="RefSeq" id="WP_289473905.1">
    <property type="nucleotide sequence ID" value="NZ_JAUCMN010000007.1"/>
</dbReference>
<name>A0ABT7TSA3_9MICO</name>
<dbReference type="InterPro" id="IPR015378">
    <property type="entry name" value="Transposase-like_Mu_C"/>
</dbReference>
<evidence type="ECO:0000313" key="3">
    <source>
        <dbReference type="Proteomes" id="UP001236404"/>
    </source>
</evidence>
<dbReference type="Pfam" id="PF09299">
    <property type="entry name" value="Mu-transpos_C"/>
    <property type="match status" value="1"/>
</dbReference>
<comment type="caution">
    <text evidence="2">The sequence shown here is derived from an EMBL/GenBank/DDBJ whole genome shotgun (WGS) entry which is preliminary data.</text>
</comment>
<sequence>MSLHESQPRPAVRTMAVGTRLQWFGHDVHIGRIGVFDVDLVSVNGALLGTAPIKDVLVALQQPGSNTQLWRDQDPAEILRDDAAALQEYREKYDIIHRLLTGLATDAPAGAVPRPEQDPKYTKLPKRMRALAEQRYRDPRVKGRRTGTTVTLESELTYIRRTYRKWLEKGPMGLVHASRLRARDPMDNPIRAAVAEFMTSQLKGTKRTAQSWARLFRAWAQKERADLRLPEDDTLADYISAWLRARDHAGGTAKSQRSAANRPAMSPRLRVATRAGELVLFDTTKVNVWVRNPEGSGLVRLELTVALDLYSRAIVGIALTHTTPAQAIALCLADVIVPKAQEALEEWRGDPPTPYVGCPAELDFFARVEDPDARGFLPETVHTDNGSAYVSSTMVALCAYFQISYEQSRAYTPTDKAQIERVFLTIKQMLEELLPGFLGGSTDDRGEGTERHATLTPGDYELAVRRFAYVYNRRVMETLHTEDDPYTAMSPMEMFEYSLRRHGAIRLPAHALDPIRLLPFSDLAVDAGRVFCRRLYYRSPVLAEIASDPLAVNDARQLRIYYDPTDMRQVYVFDSAGRCHEIPWKDRQPWTRRFGLYFAGQVRERLVAEHLDPEAVGTLLNEIINRFDRDELLEPPALLSTSEQVMRQAIDPVMRRFRERFQVPSPVSPKAIRATKGKRPQAPATPPVRVEAVAPATTRKAIEPLPIWTP</sequence>
<dbReference type="SUPFAM" id="SSF53098">
    <property type="entry name" value="Ribonuclease H-like"/>
    <property type="match status" value="1"/>
</dbReference>
<dbReference type="Gene3D" id="3.30.420.10">
    <property type="entry name" value="Ribonuclease H-like superfamily/Ribonuclease H"/>
    <property type="match status" value="1"/>
</dbReference>
<organism evidence="2 3">
    <name type="scientific">Curtobacterium caseinilyticum</name>
    <dbReference type="NCBI Taxonomy" id="3055137"/>
    <lineage>
        <taxon>Bacteria</taxon>
        <taxon>Bacillati</taxon>
        <taxon>Actinomycetota</taxon>
        <taxon>Actinomycetes</taxon>
        <taxon>Micrococcales</taxon>
        <taxon>Microbacteriaceae</taxon>
        <taxon>Curtobacterium</taxon>
    </lineage>
</organism>
<dbReference type="InterPro" id="IPR001584">
    <property type="entry name" value="Integrase_cat-core"/>
</dbReference>
<evidence type="ECO:0000313" key="2">
    <source>
        <dbReference type="EMBL" id="MDM7892204.1"/>
    </source>
</evidence>
<protein>
    <submittedName>
        <fullName evidence="2">DDE-type integrase/transposase/recombinase</fullName>
    </submittedName>
</protein>
<evidence type="ECO:0000259" key="1">
    <source>
        <dbReference type="PROSITE" id="PS50994"/>
    </source>
</evidence>
<keyword evidence="3" id="KW-1185">Reference proteome</keyword>
<dbReference type="Proteomes" id="UP001236404">
    <property type="component" value="Unassembled WGS sequence"/>
</dbReference>
<dbReference type="InterPro" id="IPR036397">
    <property type="entry name" value="RNaseH_sf"/>
</dbReference>
<feature type="domain" description="Integrase catalytic" evidence="1">
    <location>
        <begin position="263"/>
        <end position="499"/>
    </location>
</feature>